<accession>A0A3P6BKS8</accession>
<proteinExistence type="predicted"/>
<reference evidence="1" key="1">
    <citation type="submission" date="2018-11" db="EMBL/GenBank/DDBJ databases">
        <authorList>
            <consortium name="Genoscope - CEA"/>
            <person name="William W."/>
        </authorList>
    </citation>
    <scope>NUCLEOTIDE SEQUENCE</scope>
</reference>
<dbReference type="AlphaFoldDB" id="A0A3P6BKS8"/>
<sequence length="108" mass="12187">MKTSTMPSSKCPPALHVWVLASTPTPPLMFTKASQYTNTDYLFWQKNDIKDPELDKDPYQGYTGIHRKLSYTLSQNGLLGLNKDPFIGTCTTLGVLFRFGSPDHLNFE</sequence>
<name>A0A3P6BKS8_BRAOL</name>
<organism evidence="1">
    <name type="scientific">Brassica oleracea</name>
    <name type="common">Wild cabbage</name>
    <dbReference type="NCBI Taxonomy" id="3712"/>
    <lineage>
        <taxon>Eukaryota</taxon>
        <taxon>Viridiplantae</taxon>
        <taxon>Streptophyta</taxon>
        <taxon>Embryophyta</taxon>
        <taxon>Tracheophyta</taxon>
        <taxon>Spermatophyta</taxon>
        <taxon>Magnoliopsida</taxon>
        <taxon>eudicotyledons</taxon>
        <taxon>Gunneridae</taxon>
        <taxon>Pentapetalae</taxon>
        <taxon>rosids</taxon>
        <taxon>malvids</taxon>
        <taxon>Brassicales</taxon>
        <taxon>Brassicaceae</taxon>
        <taxon>Brassiceae</taxon>
        <taxon>Brassica</taxon>
    </lineage>
</organism>
<dbReference type="EMBL" id="LR031872">
    <property type="protein sequence ID" value="VDC96558.1"/>
    <property type="molecule type" value="Genomic_DNA"/>
</dbReference>
<evidence type="ECO:0000313" key="1">
    <source>
        <dbReference type="EMBL" id="VDC96558.1"/>
    </source>
</evidence>
<protein>
    <submittedName>
        <fullName evidence="1">Uncharacterized protein</fullName>
    </submittedName>
</protein>
<gene>
    <name evidence="1" type="ORF">BOLC3T19102H</name>
</gene>